<feature type="transmembrane region" description="Helical" evidence="5">
    <location>
        <begin position="297"/>
        <end position="315"/>
    </location>
</feature>
<feature type="domain" description="O-antigen ligase-related" evidence="6">
    <location>
        <begin position="194"/>
        <end position="340"/>
    </location>
</feature>
<sequence length="404" mass="46928">MENYVNISNIDNPMTDKTTIFYKLTLFIMGFCSVFYTNTKLSLYIRLFFLIIILFYLFYDIFIISKKVAINGFYWYIIFFLFVFLSLIYTSNDSSYMVVIERMIPGVFIGMAVFQSKNRGLNISSFFAGVVIGMSVSAFIVILSNIGSLGQGRIGSDFYGSDVEFGALCCYAIFSSFILIFIYKKQIFLWIILSMFLYFGVLISGTRKSTIQPILVLFLIIFFKNLRSPKILLVILFSAIAIIGAYYLFVNNEILYNFVGKRIESMFNSFINNNEDGSIIERKLMVELAMDNMGNRFILGHGIYSFAYDFAYVFGREVYSHNNYTEILYCYGIVGFIIFYWKYLYAFLHLKNILKKTSNYVLASIFVVLFIGDSYSITFLQPLAILYISLFFENLLKQNDFLRF</sequence>
<feature type="transmembrane region" description="Helical" evidence="5">
    <location>
        <begin position="327"/>
        <end position="348"/>
    </location>
</feature>
<comment type="subcellular location">
    <subcellularLocation>
        <location evidence="1">Membrane</location>
        <topology evidence="1">Multi-pass membrane protein</topology>
    </subcellularLocation>
</comment>
<dbReference type="EMBL" id="QXEV01000002">
    <property type="protein sequence ID" value="RIA78421.1"/>
    <property type="molecule type" value="Genomic_DNA"/>
</dbReference>
<dbReference type="Proteomes" id="UP000266506">
    <property type="component" value="Unassembled WGS sequence"/>
</dbReference>
<feature type="transmembrane region" description="Helical" evidence="5">
    <location>
        <begin position="20"/>
        <end position="37"/>
    </location>
</feature>
<dbReference type="PANTHER" id="PTHR37422:SF13">
    <property type="entry name" value="LIPOPOLYSACCHARIDE BIOSYNTHESIS PROTEIN PA4999-RELATED"/>
    <property type="match status" value="1"/>
</dbReference>
<evidence type="ECO:0000256" key="3">
    <source>
        <dbReference type="ARBA" id="ARBA00022989"/>
    </source>
</evidence>
<evidence type="ECO:0000256" key="2">
    <source>
        <dbReference type="ARBA" id="ARBA00022692"/>
    </source>
</evidence>
<gene>
    <name evidence="7" type="ORF">EI71_00373</name>
</gene>
<dbReference type="InterPro" id="IPR007016">
    <property type="entry name" value="O-antigen_ligase-rel_domated"/>
</dbReference>
<reference evidence="7 8" key="1">
    <citation type="submission" date="2018-08" db="EMBL/GenBank/DDBJ databases">
        <title>Genomic Encyclopedia of Archaeal and Bacterial Type Strains, Phase II (KMG-II): from individual species to whole genera.</title>
        <authorList>
            <person name="Goeker M."/>
        </authorList>
    </citation>
    <scope>NUCLEOTIDE SEQUENCE [LARGE SCALE GENOMIC DNA]</scope>
    <source>
        <strain evidence="7 8">ATCC 27112</strain>
    </source>
</reference>
<feature type="transmembrane region" description="Helical" evidence="5">
    <location>
        <begin position="187"/>
        <end position="204"/>
    </location>
</feature>
<dbReference type="AlphaFoldDB" id="A0A397S6R2"/>
<proteinExistence type="predicted"/>
<evidence type="ECO:0000256" key="1">
    <source>
        <dbReference type="ARBA" id="ARBA00004141"/>
    </source>
</evidence>
<evidence type="ECO:0000256" key="4">
    <source>
        <dbReference type="ARBA" id="ARBA00023136"/>
    </source>
</evidence>
<keyword evidence="7" id="KW-0436">Ligase</keyword>
<dbReference type="Pfam" id="PF04932">
    <property type="entry name" value="Wzy_C"/>
    <property type="match status" value="1"/>
</dbReference>
<feature type="transmembrane region" description="Helical" evidence="5">
    <location>
        <begin position="360"/>
        <end position="388"/>
    </location>
</feature>
<feature type="transmembrane region" description="Helical" evidence="5">
    <location>
        <begin position="231"/>
        <end position="249"/>
    </location>
</feature>
<feature type="transmembrane region" description="Helical" evidence="5">
    <location>
        <begin position="126"/>
        <end position="145"/>
    </location>
</feature>
<dbReference type="InParanoid" id="A0A397S6R2"/>
<evidence type="ECO:0000313" key="8">
    <source>
        <dbReference type="Proteomes" id="UP000266506"/>
    </source>
</evidence>
<feature type="transmembrane region" description="Helical" evidence="5">
    <location>
        <begin position="165"/>
        <end position="182"/>
    </location>
</feature>
<dbReference type="GO" id="GO:0016874">
    <property type="term" value="F:ligase activity"/>
    <property type="evidence" value="ECO:0007669"/>
    <property type="project" value="UniProtKB-KW"/>
</dbReference>
<evidence type="ECO:0000313" key="7">
    <source>
        <dbReference type="EMBL" id="RIA78421.1"/>
    </source>
</evidence>
<dbReference type="OrthoDB" id="248421at2"/>
<feature type="transmembrane region" description="Helical" evidence="5">
    <location>
        <begin position="43"/>
        <end position="61"/>
    </location>
</feature>
<keyword evidence="4 5" id="KW-0472">Membrane</keyword>
<keyword evidence="8" id="KW-1185">Reference proteome</keyword>
<dbReference type="PANTHER" id="PTHR37422">
    <property type="entry name" value="TEICHURONIC ACID BIOSYNTHESIS PROTEIN TUAE"/>
    <property type="match status" value="1"/>
</dbReference>
<comment type="caution">
    <text evidence="7">The sequence shown here is derived from an EMBL/GenBank/DDBJ whole genome shotgun (WGS) entry which is preliminary data.</text>
</comment>
<keyword evidence="3 5" id="KW-1133">Transmembrane helix</keyword>
<accession>A0A397S6R2</accession>
<feature type="transmembrane region" description="Helical" evidence="5">
    <location>
        <begin position="73"/>
        <end position="90"/>
    </location>
</feature>
<evidence type="ECO:0000256" key="5">
    <source>
        <dbReference type="SAM" id="Phobius"/>
    </source>
</evidence>
<dbReference type="InterPro" id="IPR051533">
    <property type="entry name" value="WaaL-like"/>
</dbReference>
<protein>
    <submittedName>
        <fullName evidence="7">O-antigen ligase</fullName>
    </submittedName>
</protein>
<evidence type="ECO:0000259" key="6">
    <source>
        <dbReference type="Pfam" id="PF04932"/>
    </source>
</evidence>
<feature type="transmembrane region" description="Helical" evidence="5">
    <location>
        <begin position="210"/>
        <end position="226"/>
    </location>
</feature>
<name>A0A397S6R2_9MOLU</name>
<feature type="transmembrane region" description="Helical" evidence="5">
    <location>
        <begin position="96"/>
        <end position="114"/>
    </location>
</feature>
<keyword evidence="2 5" id="KW-0812">Transmembrane</keyword>
<dbReference type="GO" id="GO:0016020">
    <property type="term" value="C:membrane"/>
    <property type="evidence" value="ECO:0007669"/>
    <property type="project" value="UniProtKB-SubCell"/>
</dbReference>
<organism evidence="7 8">
    <name type="scientific">Anaeroplasma bactoclasticum</name>
    <dbReference type="NCBI Taxonomy" id="2088"/>
    <lineage>
        <taxon>Bacteria</taxon>
        <taxon>Bacillati</taxon>
        <taxon>Mycoplasmatota</taxon>
        <taxon>Mollicutes</taxon>
        <taxon>Anaeroplasmatales</taxon>
        <taxon>Anaeroplasmataceae</taxon>
        <taxon>Anaeroplasma</taxon>
    </lineage>
</organism>